<protein>
    <submittedName>
        <fullName evidence="3">Uncharacterized protein</fullName>
    </submittedName>
</protein>
<name>A0A9W4UI32_9PLEO</name>
<dbReference type="AlphaFoldDB" id="A0A9W4UI32"/>
<keyword evidence="2" id="KW-0732">Signal</keyword>
<feature type="chain" id="PRO_5040954057" evidence="2">
    <location>
        <begin position="18"/>
        <end position="115"/>
    </location>
</feature>
<evidence type="ECO:0000256" key="1">
    <source>
        <dbReference type="SAM" id="MobiDB-lite"/>
    </source>
</evidence>
<feature type="compositionally biased region" description="Basic residues" evidence="1">
    <location>
        <begin position="60"/>
        <end position="71"/>
    </location>
</feature>
<sequence>MKFAVATSLLFATLALANPAPVAQPEALQASPEQPRYPIGGAILAPELSGRSSSSSKSSRSPKKSKPKPSKPKNSNETNSTEEDTSAAPSVVLPNLALELGALSVGVIELVRLWG</sequence>
<feature type="region of interest" description="Disordered" evidence="1">
    <location>
        <begin position="26"/>
        <end position="89"/>
    </location>
</feature>
<feature type="signal peptide" evidence="2">
    <location>
        <begin position="1"/>
        <end position="17"/>
    </location>
</feature>
<comment type="caution">
    <text evidence="3">The sequence shown here is derived from an EMBL/GenBank/DDBJ whole genome shotgun (WGS) entry which is preliminary data.</text>
</comment>
<organism evidence="3 4">
    <name type="scientific">Periconia digitata</name>
    <dbReference type="NCBI Taxonomy" id="1303443"/>
    <lineage>
        <taxon>Eukaryota</taxon>
        <taxon>Fungi</taxon>
        <taxon>Dikarya</taxon>
        <taxon>Ascomycota</taxon>
        <taxon>Pezizomycotina</taxon>
        <taxon>Dothideomycetes</taxon>
        <taxon>Pleosporomycetidae</taxon>
        <taxon>Pleosporales</taxon>
        <taxon>Massarineae</taxon>
        <taxon>Periconiaceae</taxon>
        <taxon>Periconia</taxon>
    </lineage>
</organism>
<dbReference type="OrthoDB" id="3799886at2759"/>
<evidence type="ECO:0000313" key="3">
    <source>
        <dbReference type="EMBL" id="CAI6335397.1"/>
    </source>
</evidence>
<gene>
    <name evidence="3" type="ORF">PDIGIT_LOCUS8478</name>
</gene>
<dbReference type="Proteomes" id="UP001152607">
    <property type="component" value="Unassembled WGS sequence"/>
</dbReference>
<accession>A0A9W4UI32</accession>
<proteinExistence type="predicted"/>
<evidence type="ECO:0000256" key="2">
    <source>
        <dbReference type="SAM" id="SignalP"/>
    </source>
</evidence>
<dbReference type="EMBL" id="CAOQHR010000005">
    <property type="protein sequence ID" value="CAI6335397.1"/>
    <property type="molecule type" value="Genomic_DNA"/>
</dbReference>
<evidence type="ECO:0000313" key="4">
    <source>
        <dbReference type="Proteomes" id="UP001152607"/>
    </source>
</evidence>
<keyword evidence="4" id="KW-1185">Reference proteome</keyword>
<reference evidence="3" key="1">
    <citation type="submission" date="2023-01" db="EMBL/GenBank/DDBJ databases">
        <authorList>
            <person name="Van Ghelder C."/>
            <person name="Rancurel C."/>
        </authorList>
    </citation>
    <scope>NUCLEOTIDE SEQUENCE</scope>
    <source>
        <strain evidence="3">CNCM I-4278</strain>
    </source>
</reference>